<dbReference type="PANTHER" id="PTHR43442">
    <property type="entry name" value="GLUCONOKINASE-RELATED"/>
    <property type="match status" value="1"/>
</dbReference>
<keyword evidence="5 9" id="KW-0547">Nucleotide-binding</keyword>
<accession>A0A317PH95</accession>
<evidence type="ECO:0000256" key="2">
    <source>
        <dbReference type="ARBA" id="ARBA00008420"/>
    </source>
</evidence>
<evidence type="ECO:0000256" key="9">
    <source>
        <dbReference type="RuleBase" id="RU363066"/>
    </source>
</evidence>
<sequence length="197" mass="20941">MDISPAESPGQPGAFILVMGVCGAGKSHVGRRLAARFGLRFVEADDYHSARNRAAMSAGQPLTDAERLPWLDAVAAAAIAARHETGRPVVIACSALRRVYRDRLRGQLAGMHVFHLAGSRALIAERLVSRRDHFVGPALLDSQLAILEPLEPDEEGDVFDIAASSDVIVDRALERLAALLAAADGLPGQGRPSAVRP</sequence>
<keyword evidence="11" id="KW-1185">Reference proteome</keyword>
<evidence type="ECO:0000256" key="3">
    <source>
        <dbReference type="ARBA" id="ARBA00012054"/>
    </source>
</evidence>
<dbReference type="InterPro" id="IPR006001">
    <property type="entry name" value="Therm_gnt_kin"/>
</dbReference>
<dbReference type="SUPFAM" id="SSF52540">
    <property type="entry name" value="P-loop containing nucleoside triphosphate hydrolases"/>
    <property type="match status" value="1"/>
</dbReference>
<dbReference type="PANTHER" id="PTHR43442:SF3">
    <property type="entry name" value="GLUCONOKINASE-RELATED"/>
    <property type="match status" value="1"/>
</dbReference>
<evidence type="ECO:0000256" key="6">
    <source>
        <dbReference type="ARBA" id="ARBA00022777"/>
    </source>
</evidence>
<dbReference type="GO" id="GO:0005524">
    <property type="term" value="F:ATP binding"/>
    <property type="evidence" value="ECO:0007669"/>
    <property type="project" value="UniProtKB-KW"/>
</dbReference>
<keyword evidence="6 9" id="KW-0418">Kinase</keyword>
<evidence type="ECO:0000256" key="1">
    <source>
        <dbReference type="ARBA" id="ARBA00004761"/>
    </source>
</evidence>
<protein>
    <recommendedName>
        <fullName evidence="3 9">Gluconokinase</fullName>
        <ecNumber evidence="3 9">2.7.1.12</ecNumber>
    </recommendedName>
</protein>
<keyword evidence="4 9" id="KW-0808">Transferase</keyword>
<dbReference type="EMBL" id="QGTR01000003">
    <property type="protein sequence ID" value="PWW00009.1"/>
    <property type="molecule type" value="Genomic_DNA"/>
</dbReference>
<gene>
    <name evidence="10" type="ORF">DFR52_103210</name>
</gene>
<evidence type="ECO:0000256" key="5">
    <source>
        <dbReference type="ARBA" id="ARBA00022741"/>
    </source>
</evidence>
<dbReference type="GO" id="GO:0005975">
    <property type="term" value="P:carbohydrate metabolic process"/>
    <property type="evidence" value="ECO:0007669"/>
    <property type="project" value="InterPro"/>
</dbReference>
<dbReference type="GO" id="GO:0005737">
    <property type="term" value="C:cytoplasm"/>
    <property type="evidence" value="ECO:0007669"/>
    <property type="project" value="TreeGrafter"/>
</dbReference>
<evidence type="ECO:0000313" key="11">
    <source>
        <dbReference type="Proteomes" id="UP000246352"/>
    </source>
</evidence>
<dbReference type="Pfam" id="PF13671">
    <property type="entry name" value="AAA_33"/>
    <property type="match status" value="1"/>
</dbReference>
<dbReference type="NCBIfam" id="TIGR01313">
    <property type="entry name" value="therm_gnt_kin"/>
    <property type="match status" value="1"/>
</dbReference>
<comment type="similarity">
    <text evidence="2 9">Belongs to the gluconokinase GntK/GntV family.</text>
</comment>
<comment type="caution">
    <text evidence="10">The sequence shown here is derived from an EMBL/GenBank/DDBJ whole genome shotgun (WGS) entry which is preliminary data.</text>
</comment>
<name>A0A317PH95_9HYPH</name>
<dbReference type="Proteomes" id="UP000246352">
    <property type="component" value="Unassembled WGS sequence"/>
</dbReference>
<dbReference type="InterPro" id="IPR027417">
    <property type="entry name" value="P-loop_NTPase"/>
</dbReference>
<evidence type="ECO:0000256" key="8">
    <source>
        <dbReference type="ARBA" id="ARBA00048090"/>
    </source>
</evidence>
<evidence type="ECO:0000256" key="7">
    <source>
        <dbReference type="ARBA" id="ARBA00022840"/>
    </source>
</evidence>
<evidence type="ECO:0000313" key="10">
    <source>
        <dbReference type="EMBL" id="PWW00009.1"/>
    </source>
</evidence>
<proteinExistence type="inferred from homology"/>
<dbReference type="AlphaFoldDB" id="A0A317PH95"/>
<dbReference type="Gene3D" id="3.40.50.300">
    <property type="entry name" value="P-loop containing nucleotide triphosphate hydrolases"/>
    <property type="match status" value="1"/>
</dbReference>
<comment type="catalytic activity">
    <reaction evidence="8 9">
        <text>D-gluconate + ATP = 6-phospho-D-gluconate + ADP + H(+)</text>
        <dbReference type="Rhea" id="RHEA:19433"/>
        <dbReference type="ChEBI" id="CHEBI:15378"/>
        <dbReference type="ChEBI" id="CHEBI:18391"/>
        <dbReference type="ChEBI" id="CHEBI:30616"/>
        <dbReference type="ChEBI" id="CHEBI:58759"/>
        <dbReference type="ChEBI" id="CHEBI:456216"/>
        <dbReference type="EC" id="2.7.1.12"/>
    </reaction>
</comment>
<dbReference type="GO" id="GO:0046316">
    <property type="term" value="F:gluconokinase activity"/>
    <property type="evidence" value="ECO:0007669"/>
    <property type="project" value="UniProtKB-EC"/>
</dbReference>
<dbReference type="CDD" id="cd02021">
    <property type="entry name" value="GntK"/>
    <property type="match status" value="1"/>
</dbReference>
<evidence type="ECO:0000256" key="4">
    <source>
        <dbReference type="ARBA" id="ARBA00022679"/>
    </source>
</evidence>
<organism evidence="10 11">
    <name type="scientific">Hoeflea marina</name>
    <dbReference type="NCBI Taxonomy" id="274592"/>
    <lineage>
        <taxon>Bacteria</taxon>
        <taxon>Pseudomonadati</taxon>
        <taxon>Pseudomonadota</taxon>
        <taxon>Alphaproteobacteria</taxon>
        <taxon>Hyphomicrobiales</taxon>
        <taxon>Rhizobiaceae</taxon>
        <taxon>Hoeflea</taxon>
    </lineage>
</organism>
<reference evidence="10 11" key="1">
    <citation type="submission" date="2018-05" db="EMBL/GenBank/DDBJ databases">
        <title>Genomic Encyclopedia of Type Strains, Phase IV (KMG-IV): sequencing the most valuable type-strain genomes for metagenomic binning, comparative biology and taxonomic classification.</title>
        <authorList>
            <person name="Goeker M."/>
        </authorList>
    </citation>
    <scope>NUCLEOTIDE SEQUENCE [LARGE SCALE GENOMIC DNA]</scope>
    <source>
        <strain evidence="10 11">DSM 16791</strain>
    </source>
</reference>
<keyword evidence="7 9" id="KW-0067">ATP-binding</keyword>
<comment type="pathway">
    <text evidence="1">Carbohydrate acid metabolism.</text>
</comment>
<dbReference type="EC" id="2.7.1.12" evidence="3 9"/>